<dbReference type="GO" id="GO:0016301">
    <property type="term" value="F:kinase activity"/>
    <property type="evidence" value="ECO:0007669"/>
    <property type="project" value="UniProtKB-KW"/>
</dbReference>
<dbReference type="Proteomes" id="UP000008281">
    <property type="component" value="Unassembled WGS sequence"/>
</dbReference>
<protein>
    <recommendedName>
        <fullName evidence="4">Carbohydrate kinase PfkB domain-containing protein</fullName>
    </recommendedName>
</protein>
<dbReference type="AlphaFoldDB" id="E3LCZ5"/>
<name>E3LCZ5_CAERE</name>
<dbReference type="InterPro" id="IPR002173">
    <property type="entry name" value="Carboh/pur_kinase_PfkB_CS"/>
</dbReference>
<dbReference type="PANTHER" id="PTHR42909">
    <property type="entry name" value="ZGC:136858"/>
    <property type="match status" value="1"/>
</dbReference>
<evidence type="ECO:0000259" key="4">
    <source>
        <dbReference type="Pfam" id="PF00294"/>
    </source>
</evidence>
<proteinExistence type="predicted"/>
<sequence>MMVLSSYLIEKWRGEEKNRWELCGSFRHCQSGGQLSDALIFVQSIKVASCHTYEKSHQPKNVEDGASYNGQVVQRMGGVARNHADALGRLGCDSIFISAIGDDQNGQFFRQHSDRFDTNRVKVVPHKPTCTYLAVNVRGNVKYGIVTCEPLLSCLTPSLIESNEDALESADFILLDANLPVPVMTRTLEIAKKHEKQGIYCLIGRSDKINFTVWFEPTDIEKTKKVFDTGMVGAVTAASPNANEFLKWAKLCHVSVDPSVIDSADSVLELIEKEKTKLLLNTSVFVVTLSNKGSAVAYRNKLGQLEYQSLPPPLHMDKIISVSGAGDSFNSGVIAGLVHNKTVVESLQIGQECARLTLQSTLAASEAISSHLLA</sequence>
<accession>E3LCZ5</accession>
<dbReference type="Pfam" id="PF00294">
    <property type="entry name" value="PfkB"/>
    <property type="match status" value="1"/>
</dbReference>
<keyword evidence="1" id="KW-0808">Transferase</keyword>
<dbReference type="OrthoDB" id="198885at2759"/>
<evidence type="ECO:0000313" key="6">
    <source>
        <dbReference type="Proteomes" id="UP000008281"/>
    </source>
</evidence>
<dbReference type="GO" id="GO:0016798">
    <property type="term" value="F:hydrolase activity, acting on glycosyl bonds"/>
    <property type="evidence" value="ECO:0007669"/>
    <property type="project" value="TreeGrafter"/>
</dbReference>
<keyword evidence="2" id="KW-0479">Metal-binding</keyword>
<dbReference type="STRING" id="31234.E3LCZ5"/>
<keyword evidence="6" id="KW-1185">Reference proteome</keyword>
<dbReference type="PROSITE" id="PS00584">
    <property type="entry name" value="PFKB_KINASES_2"/>
    <property type="match status" value="1"/>
</dbReference>
<dbReference type="PANTHER" id="PTHR42909:SF1">
    <property type="entry name" value="CARBOHYDRATE KINASE PFKB DOMAIN-CONTAINING PROTEIN"/>
    <property type="match status" value="1"/>
</dbReference>
<evidence type="ECO:0000256" key="1">
    <source>
        <dbReference type="ARBA" id="ARBA00022679"/>
    </source>
</evidence>
<feature type="domain" description="Carbohydrate kinase PfkB" evidence="4">
    <location>
        <begin position="57"/>
        <end position="365"/>
    </location>
</feature>
<evidence type="ECO:0000256" key="3">
    <source>
        <dbReference type="ARBA" id="ARBA00022777"/>
    </source>
</evidence>
<dbReference type="InParanoid" id="E3LCZ5"/>
<dbReference type="GO" id="GO:0046872">
    <property type="term" value="F:metal ion binding"/>
    <property type="evidence" value="ECO:0007669"/>
    <property type="project" value="UniProtKB-KW"/>
</dbReference>
<dbReference type="SUPFAM" id="SSF53613">
    <property type="entry name" value="Ribokinase-like"/>
    <property type="match status" value="1"/>
</dbReference>
<dbReference type="GO" id="GO:0004730">
    <property type="term" value="F:pseudouridylate synthase activity"/>
    <property type="evidence" value="ECO:0007669"/>
    <property type="project" value="TreeGrafter"/>
</dbReference>
<gene>
    <name evidence="5" type="ORF">CRE_00938</name>
</gene>
<dbReference type="PROSITE" id="PS00583">
    <property type="entry name" value="PFKB_KINASES_1"/>
    <property type="match status" value="1"/>
</dbReference>
<dbReference type="GO" id="GO:0005737">
    <property type="term" value="C:cytoplasm"/>
    <property type="evidence" value="ECO:0007669"/>
    <property type="project" value="TreeGrafter"/>
</dbReference>
<evidence type="ECO:0000256" key="2">
    <source>
        <dbReference type="ARBA" id="ARBA00022723"/>
    </source>
</evidence>
<organism evidence="6">
    <name type="scientific">Caenorhabditis remanei</name>
    <name type="common">Caenorhabditis vulgaris</name>
    <dbReference type="NCBI Taxonomy" id="31234"/>
    <lineage>
        <taxon>Eukaryota</taxon>
        <taxon>Metazoa</taxon>
        <taxon>Ecdysozoa</taxon>
        <taxon>Nematoda</taxon>
        <taxon>Chromadorea</taxon>
        <taxon>Rhabditida</taxon>
        <taxon>Rhabditina</taxon>
        <taxon>Rhabditomorpha</taxon>
        <taxon>Rhabditoidea</taxon>
        <taxon>Rhabditidae</taxon>
        <taxon>Peloderinae</taxon>
        <taxon>Caenorhabditis</taxon>
    </lineage>
</organism>
<dbReference type="HOGENOM" id="CLU_027634_11_1_1"/>
<evidence type="ECO:0000313" key="5">
    <source>
        <dbReference type="EMBL" id="EFO82240.1"/>
    </source>
</evidence>
<dbReference type="InterPro" id="IPR011611">
    <property type="entry name" value="PfkB_dom"/>
</dbReference>
<keyword evidence="3" id="KW-0418">Kinase</keyword>
<dbReference type="eggNOG" id="KOG3009">
    <property type="taxonomic scope" value="Eukaryota"/>
</dbReference>
<dbReference type="InterPro" id="IPR029056">
    <property type="entry name" value="Ribokinase-like"/>
</dbReference>
<dbReference type="OMA" id="GHIMNLM"/>
<dbReference type="Gene3D" id="3.40.1190.20">
    <property type="match status" value="1"/>
</dbReference>
<dbReference type="CDD" id="cd01941">
    <property type="entry name" value="YeiC_kinase_like"/>
    <property type="match status" value="1"/>
</dbReference>
<dbReference type="EMBL" id="DS268407">
    <property type="protein sequence ID" value="EFO82240.1"/>
    <property type="molecule type" value="Genomic_DNA"/>
</dbReference>
<dbReference type="GO" id="GO:0006796">
    <property type="term" value="P:phosphate-containing compound metabolic process"/>
    <property type="evidence" value="ECO:0007669"/>
    <property type="project" value="UniProtKB-ARBA"/>
</dbReference>
<reference evidence="5" key="1">
    <citation type="submission" date="2007-07" db="EMBL/GenBank/DDBJ databases">
        <title>PCAP assembly of the Caenorhabditis remanei genome.</title>
        <authorList>
            <consortium name="The Caenorhabditis remanei Sequencing Consortium"/>
            <person name="Wilson R.K."/>
        </authorList>
    </citation>
    <scope>NUCLEOTIDE SEQUENCE [LARGE SCALE GENOMIC DNA]</scope>
    <source>
        <strain evidence="5">PB4641</strain>
    </source>
</reference>